<dbReference type="PANTHER" id="PTHR37406:SF1">
    <property type="entry name" value="T4-TYPE LYSOZYME 1-RELATED"/>
    <property type="match status" value="1"/>
</dbReference>
<keyword evidence="1 3" id="KW-0929">Antimicrobial</keyword>
<dbReference type="RefSeq" id="WP_063383117.1">
    <property type="nucleotide sequence ID" value="NZ_AUXX01000067.1"/>
</dbReference>
<dbReference type="Pfam" id="PF00959">
    <property type="entry name" value="Phage_lysozyme"/>
    <property type="match status" value="1"/>
</dbReference>
<dbReference type="GO" id="GO:0009253">
    <property type="term" value="P:peptidoglycan catabolic process"/>
    <property type="evidence" value="ECO:0007669"/>
    <property type="project" value="InterPro"/>
</dbReference>
<dbReference type="InterPro" id="IPR002196">
    <property type="entry name" value="Glyco_hydro_24"/>
</dbReference>
<dbReference type="Proteomes" id="UP000076661">
    <property type="component" value="Unassembled WGS sequence"/>
</dbReference>
<keyword evidence="3" id="KW-0378">Hydrolase</keyword>
<dbReference type="PANTHER" id="PTHR37406">
    <property type="entry name" value="T4-TYPE LYSOZYME 1-RELATED"/>
    <property type="match status" value="1"/>
</dbReference>
<keyword evidence="3" id="KW-0326">Glycosidase</keyword>
<accession>A0A167IM75</accession>
<evidence type="ECO:0000256" key="3">
    <source>
        <dbReference type="RuleBase" id="RU003788"/>
    </source>
</evidence>
<gene>
    <name evidence="4" type="ORF">N478_08320</name>
</gene>
<dbReference type="GO" id="GO:0003796">
    <property type="term" value="F:lysozyme activity"/>
    <property type="evidence" value="ECO:0007669"/>
    <property type="project" value="UniProtKB-EC"/>
</dbReference>
<comment type="similarity">
    <text evidence="3">Belongs to the glycosyl hydrolase 24 family.</text>
</comment>
<evidence type="ECO:0000256" key="2">
    <source>
        <dbReference type="ARBA" id="ARBA00022638"/>
    </source>
</evidence>
<dbReference type="InterPro" id="IPR052619">
    <property type="entry name" value="Phage_lysozyme-like"/>
</dbReference>
<protein>
    <recommendedName>
        <fullName evidence="3">Lysozyme</fullName>
        <ecNumber evidence="3">3.2.1.17</ecNumber>
    </recommendedName>
</protein>
<dbReference type="PATRIC" id="fig|1365257.3.peg.5082"/>
<comment type="catalytic activity">
    <reaction evidence="3">
        <text>Hydrolysis of (1-&gt;4)-beta-linkages between N-acetylmuramic acid and N-acetyl-D-glucosamine residues in a peptidoglycan and between N-acetyl-D-glucosamine residues in chitodextrins.</text>
        <dbReference type="EC" id="3.2.1.17"/>
    </reaction>
</comment>
<dbReference type="EC" id="3.2.1.17" evidence="3"/>
<name>A0A167IM75_9GAMM</name>
<sequence length="144" mass="15806">MTAISISNKNMEALKVQLICHEGLTCVPMENDAGELTIGVGRNLSQTGISETEAEQMLEHDLAELLKNIEEELPVFRQLSEVRKLVLMNIAFSIKIDGLKALKKLLAALCIEDFTLAANEILHCHTIPGGTDRKAELSMMMKAG</sequence>
<dbReference type="EMBL" id="AUXX01000067">
    <property type="protein sequence ID" value="KZN59713.1"/>
    <property type="molecule type" value="Genomic_DNA"/>
</dbReference>
<evidence type="ECO:0000256" key="1">
    <source>
        <dbReference type="ARBA" id="ARBA00022529"/>
    </source>
</evidence>
<keyword evidence="2 3" id="KW-0081">Bacteriolytic enzyme</keyword>
<evidence type="ECO:0000313" key="4">
    <source>
        <dbReference type="EMBL" id="KZN59713.1"/>
    </source>
</evidence>
<organism evidence="4 5">
    <name type="scientific">Pseudoalteromonas luteoviolacea S4060-1</name>
    <dbReference type="NCBI Taxonomy" id="1365257"/>
    <lineage>
        <taxon>Bacteria</taxon>
        <taxon>Pseudomonadati</taxon>
        <taxon>Pseudomonadota</taxon>
        <taxon>Gammaproteobacteria</taxon>
        <taxon>Alteromonadales</taxon>
        <taxon>Pseudoalteromonadaceae</taxon>
        <taxon>Pseudoalteromonas</taxon>
    </lineage>
</organism>
<comment type="caution">
    <text evidence="4">The sequence shown here is derived from an EMBL/GenBank/DDBJ whole genome shotgun (WGS) entry which is preliminary data.</text>
</comment>
<dbReference type="SUPFAM" id="SSF53955">
    <property type="entry name" value="Lysozyme-like"/>
    <property type="match status" value="1"/>
</dbReference>
<dbReference type="AlphaFoldDB" id="A0A167IM75"/>
<dbReference type="GO" id="GO:0031640">
    <property type="term" value="P:killing of cells of another organism"/>
    <property type="evidence" value="ECO:0007669"/>
    <property type="project" value="UniProtKB-KW"/>
</dbReference>
<evidence type="ECO:0000313" key="5">
    <source>
        <dbReference type="Proteomes" id="UP000076661"/>
    </source>
</evidence>
<dbReference type="InterPro" id="IPR023347">
    <property type="entry name" value="Lysozyme_dom_sf"/>
</dbReference>
<dbReference type="InterPro" id="IPR023346">
    <property type="entry name" value="Lysozyme-like_dom_sf"/>
</dbReference>
<dbReference type="Gene3D" id="1.10.530.40">
    <property type="match status" value="1"/>
</dbReference>
<proteinExistence type="inferred from homology"/>
<reference evidence="4 5" key="1">
    <citation type="submission" date="2013-07" db="EMBL/GenBank/DDBJ databases">
        <title>Comparative Genomic and Metabolomic Analysis of Twelve Strains of Pseudoalteromonas luteoviolacea.</title>
        <authorList>
            <person name="Vynne N.G."/>
            <person name="Mansson M."/>
            <person name="Gram L."/>
        </authorList>
    </citation>
    <scope>NUCLEOTIDE SEQUENCE [LARGE SCALE GENOMIC DNA]</scope>
    <source>
        <strain evidence="4 5">S4060-1</strain>
    </source>
</reference>
<dbReference type="GO" id="GO:0042742">
    <property type="term" value="P:defense response to bacterium"/>
    <property type="evidence" value="ECO:0007669"/>
    <property type="project" value="UniProtKB-KW"/>
</dbReference>
<dbReference type="GO" id="GO:0016998">
    <property type="term" value="P:cell wall macromolecule catabolic process"/>
    <property type="evidence" value="ECO:0007669"/>
    <property type="project" value="InterPro"/>
</dbReference>